<evidence type="ECO:0000313" key="2">
    <source>
        <dbReference type="Proteomes" id="UP000281406"/>
    </source>
</evidence>
<dbReference type="AlphaFoldDB" id="A0A3N0XZ77"/>
<sequence length="389" mass="43745">MERTGQARTRASALKSHKKIFGHSGVFSFRMSQKVASCGKLESVKMLEAFVSKVLQPRLPVVKKGLFFPPHADDLLACCVMWHFITKMDSHIPQGFSGFLPEILTAFCQFMVPTSHFSTVAERRETFKLWMLGKPNRSKTTLFARWIEVHLCLLPSCSGDVSKLSLLDSATKQLMQQFGVLDIEGSYLRLQTKDDSTALVSDDNRLKTQQKGEATTKSQWVWADHPCCLAGVGISELWVRVCVCERDGGSKAECVWECQSLLCKLDLFPWFSEILPRPVTTFSEENREQTPGSLLADLQQFFTGKLYVLVYQLKLPAEELLWLALSWQISTEMAMQRAALDSSLRSIRKGSSLCPNPFRGFTLRSESFEGMKGVGVQNTPFLERTSASS</sequence>
<evidence type="ECO:0000313" key="1">
    <source>
        <dbReference type="EMBL" id="ROK28219.1"/>
    </source>
</evidence>
<comment type="caution">
    <text evidence="1">The sequence shown here is derived from an EMBL/GenBank/DDBJ whole genome shotgun (WGS) entry which is preliminary data.</text>
</comment>
<proteinExistence type="predicted"/>
<name>A0A3N0XZ77_ANAGA</name>
<protein>
    <submittedName>
        <fullName evidence="1">Uncharacterized protein</fullName>
    </submittedName>
</protein>
<organism evidence="1 2">
    <name type="scientific">Anabarilius grahami</name>
    <name type="common">Kanglang fish</name>
    <name type="synonym">Barilius grahami</name>
    <dbReference type="NCBI Taxonomy" id="495550"/>
    <lineage>
        <taxon>Eukaryota</taxon>
        <taxon>Metazoa</taxon>
        <taxon>Chordata</taxon>
        <taxon>Craniata</taxon>
        <taxon>Vertebrata</taxon>
        <taxon>Euteleostomi</taxon>
        <taxon>Actinopterygii</taxon>
        <taxon>Neopterygii</taxon>
        <taxon>Teleostei</taxon>
        <taxon>Ostariophysi</taxon>
        <taxon>Cypriniformes</taxon>
        <taxon>Xenocyprididae</taxon>
        <taxon>Xenocypridinae</taxon>
        <taxon>Xenocypridinae incertae sedis</taxon>
        <taxon>Anabarilius</taxon>
    </lineage>
</organism>
<dbReference type="OrthoDB" id="8959491at2759"/>
<gene>
    <name evidence="1" type="ORF">DPX16_6560</name>
</gene>
<keyword evidence="2" id="KW-1185">Reference proteome</keyword>
<accession>A0A3N0XZ77</accession>
<dbReference type="EMBL" id="RJVU01057378">
    <property type="protein sequence ID" value="ROK28219.1"/>
    <property type="molecule type" value="Genomic_DNA"/>
</dbReference>
<dbReference type="Proteomes" id="UP000281406">
    <property type="component" value="Unassembled WGS sequence"/>
</dbReference>
<reference evidence="1 2" key="1">
    <citation type="submission" date="2018-10" db="EMBL/GenBank/DDBJ databases">
        <title>Genome assembly for a Yunnan-Guizhou Plateau 3E fish, Anabarilius grahami (Regan), and its evolutionary and genetic applications.</title>
        <authorList>
            <person name="Jiang W."/>
        </authorList>
    </citation>
    <scope>NUCLEOTIDE SEQUENCE [LARGE SCALE GENOMIC DNA]</scope>
    <source>
        <strain evidence="1">AG-KIZ</strain>
        <tissue evidence="1">Muscle</tissue>
    </source>
</reference>